<keyword evidence="11" id="KW-1185">Reference proteome</keyword>
<dbReference type="GO" id="GO:0008855">
    <property type="term" value="F:exodeoxyribonuclease VII activity"/>
    <property type="evidence" value="ECO:0007669"/>
    <property type="project" value="UniProtKB-UniRule"/>
</dbReference>
<name>A0A7W4UVA2_LEIAQ</name>
<dbReference type="GO" id="GO:0006308">
    <property type="term" value="P:DNA catabolic process"/>
    <property type="evidence" value="ECO:0007669"/>
    <property type="project" value="UniProtKB-UniRule"/>
</dbReference>
<comment type="similarity">
    <text evidence="5 6">Belongs to the XseA family.</text>
</comment>
<dbReference type="EC" id="3.1.11.6" evidence="5"/>
<evidence type="ECO:0000259" key="9">
    <source>
        <dbReference type="Pfam" id="PF13742"/>
    </source>
</evidence>
<evidence type="ECO:0000256" key="1">
    <source>
        <dbReference type="ARBA" id="ARBA00022490"/>
    </source>
</evidence>
<feature type="domain" description="OB-fold nucleic acid binding" evidence="9">
    <location>
        <begin position="22"/>
        <end position="114"/>
    </location>
</feature>
<dbReference type="PANTHER" id="PTHR30008:SF0">
    <property type="entry name" value="EXODEOXYRIBONUCLEASE 7 LARGE SUBUNIT"/>
    <property type="match status" value="1"/>
</dbReference>
<dbReference type="Pfam" id="PF13742">
    <property type="entry name" value="tRNA_anti_2"/>
    <property type="match status" value="1"/>
</dbReference>
<dbReference type="InterPro" id="IPR020579">
    <property type="entry name" value="Exonuc_VII_lsu_C"/>
</dbReference>
<evidence type="ECO:0000256" key="4">
    <source>
        <dbReference type="ARBA" id="ARBA00022839"/>
    </source>
</evidence>
<proteinExistence type="inferred from homology"/>
<dbReference type="GO" id="GO:0003676">
    <property type="term" value="F:nucleic acid binding"/>
    <property type="evidence" value="ECO:0007669"/>
    <property type="project" value="InterPro"/>
</dbReference>
<dbReference type="InterPro" id="IPR025824">
    <property type="entry name" value="OB-fold_nuc-bd_dom"/>
</dbReference>
<feature type="domain" description="Exonuclease VII large subunit C-terminal" evidence="8">
    <location>
        <begin position="137"/>
        <end position="333"/>
    </location>
</feature>
<keyword evidence="2 5" id="KW-0540">Nuclease</keyword>
<reference evidence="10 11" key="1">
    <citation type="submission" date="2020-08" db="EMBL/GenBank/DDBJ databases">
        <title>Sequencing the genomes of 1000 actinobacteria strains.</title>
        <authorList>
            <person name="Klenk H.-P."/>
        </authorList>
    </citation>
    <scope>NUCLEOTIDE SEQUENCE [LARGE SCALE GENOMIC DNA]</scope>
    <source>
        <strain evidence="10 11">DSM 20146</strain>
    </source>
</reference>
<evidence type="ECO:0000256" key="5">
    <source>
        <dbReference type="HAMAP-Rule" id="MF_00378"/>
    </source>
</evidence>
<comment type="subunit">
    <text evidence="5">Heterooligomer composed of large and small subunits.</text>
</comment>
<keyword evidence="1 5" id="KW-0963">Cytoplasm</keyword>
<comment type="function">
    <text evidence="5">Bidirectionally degrades single-stranded DNA into large acid-insoluble oligonucleotides, which are then degraded further into small acid-soluble oligonucleotides.</text>
</comment>
<evidence type="ECO:0000256" key="6">
    <source>
        <dbReference type="RuleBase" id="RU004355"/>
    </source>
</evidence>
<sequence length="429" mass="46305">MTETTNVPTFTPGPPTLDAPWPVSVLAGKIKGWIDRLGTAWVEGEITQWGVSGGNVYGKLKDLEGDATISFTIWSSVKARIPADLKQGDRVIAAVKPNYWVKGGTLTMQVSDMRHVGIGDLLERLERLRQQLTAEGLFAPERKKRLPFLPHTIGLVTGRDSDAEKDVLRNAQLRWPQVRFRTVYAAVQGERTVPEVVAAIRTLDADPEVEVIIVARGGGDFQNLLGFSDEALVRAAAAATTPLVSAIGHEADRPLLDEVADLRASTPTDAAKRVVPDVAEELARVHQARARIGARLTHMIRNEVDRIGHLRSRPALASSTWIVDSRAQELTRYVARGVELVERGVERETARIAELRGHLRALSPQATLDRGYAIVQNGEGHVVSDPTQAAPGSALRVTVSGGAFAATAGEELPSPARSDADSAGTRPGK</sequence>
<evidence type="ECO:0000259" key="8">
    <source>
        <dbReference type="Pfam" id="PF02601"/>
    </source>
</evidence>
<protein>
    <recommendedName>
        <fullName evidence="5">Exodeoxyribonuclease 7 large subunit</fullName>
        <ecNumber evidence="5">3.1.11.6</ecNumber>
    </recommendedName>
    <alternativeName>
        <fullName evidence="5">Exodeoxyribonuclease VII large subunit</fullName>
        <shortName evidence="5">Exonuclease VII large subunit</shortName>
    </alternativeName>
</protein>
<dbReference type="Proteomes" id="UP000538196">
    <property type="component" value="Unassembled WGS sequence"/>
</dbReference>
<dbReference type="AlphaFoldDB" id="A0A7W4UVA2"/>
<comment type="catalytic activity">
    <reaction evidence="5 6">
        <text>Exonucleolytic cleavage in either 5'- to 3'- or 3'- to 5'-direction to yield nucleoside 5'-phosphates.</text>
        <dbReference type="EC" id="3.1.11.6"/>
    </reaction>
</comment>
<dbReference type="GO" id="GO:0005737">
    <property type="term" value="C:cytoplasm"/>
    <property type="evidence" value="ECO:0007669"/>
    <property type="project" value="UniProtKB-SubCell"/>
</dbReference>
<dbReference type="NCBIfam" id="TIGR00237">
    <property type="entry name" value="xseA"/>
    <property type="match status" value="1"/>
</dbReference>
<comment type="caution">
    <text evidence="10">The sequence shown here is derived from an EMBL/GenBank/DDBJ whole genome shotgun (WGS) entry which is preliminary data.</text>
</comment>
<dbReference type="EMBL" id="JACHVP010000001">
    <property type="protein sequence ID" value="MBB2966974.1"/>
    <property type="molecule type" value="Genomic_DNA"/>
</dbReference>
<dbReference type="GO" id="GO:0009318">
    <property type="term" value="C:exodeoxyribonuclease VII complex"/>
    <property type="evidence" value="ECO:0007669"/>
    <property type="project" value="UniProtKB-UniRule"/>
</dbReference>
<evidence type="ECO:0000256" key="3">
    <source>
        <dbReference type="ARBA" id="ARBA00022801"/>
    </source>
</evidence>
<evidence type="ECO:0000256" key="2">
    <source>
        <dbReference type="ARBA" id="ARBA00022722"/>
    </source>
</evidence>
<keyword evidence="3 5" id="KW-0378">Hydrolase</keyword>
<dbReference type="HAMAP" id="MF_00378">
    <property type="entry name" value="Exonuc_7_L"/>
    <property type="match status" value="1"/>
</dbReference>
<accession>A0A7W4UVA2</accession>
<feature type="region of interest" description="Disordered" evidence="7">
    <location>
        <begin position="406"/>
        <end position="429"/>
    </location>
</feature>
<dbReference type="CDD" id="cd04489">
    <property type="entry name" value="ExoVII_LU_OBF"/>
    <property type="match status" value="1"/>
</dbReference>
<comment type="subcellular location">
    <subcellularLocation>
        <location evidence="5 6">Cytoplasm</location>
    </subcellularLocation>
</comment>
<evidence type="ECO:0000313" key="11">
    <source>
        <dbReference type="Proteomes" id="UP000538196"/>
    </source>
</evidence>
<keyword evidence="4 5" id="KW-0269">Exonuclease</keyword>
<dbReference type="RefSeq" id="WP_338092007.1">
    <property type="nucleotide sequence ID" value="NZ_JACHVP010000001.1"/>
</dbReference>
<evidence type="ECO:0000313" key="10">
    <source>
        <dbReference type="EMBL" id="MBB2966974.1"/>
    </source>
</evidence>
<organism evidence="10 11">
    <name type="scientific">Leifsonia aquatica</name>
    <name type="common">Corynebacterium aquaticum</name>
    <dbReference type="NCBI Taxonomy" id="144185"/>
    <lineage>
        <taxon>Bacteria</taxon>
        <taxon>Bacillati</taxon>
        <taxon>Actinomycetota</taxon>
        <taxon>Actinomycetes</taxon>
        <taxon>Micrococcales</taxon>
        <taxon>Microbacteriaceae</taxon>
        <taxon>Leifsonia</taxon>
    </lineage>
</organism>
<gene>
    <name evidence="5" type="primary">xseA</name>
    <name evidence="10" type="ORF">FHX33_001706</name>
</gene>
<evidence type="ECO:0000256" key="7">
    <source>
        <dbReference type="SAM" id="MobiDB-lite"/>
    </source>
</evidence>
<dbReference type="InterPro" id="IPR003753">
    <property type="entry name" value="Exonuc_VII_L"/>
</dbReference>
<dbReference type="Pfam" id="PF02601">
    <property type="entry name" value="Exonuc_VII_L"/>
    <property type="match status" value="1"/>
</dbReference>
<dbReference type="PANTHER" id="PTHR30008">
    <property type="entry name" value="EXODEOXYRIBONUCLEASE 7 LARGE SUBUNIT"/>
    <property type="match status" value="1"/>
</dbReference>